<protein>
    <submittedName>
        <fullName evidence="1">Haloacid dehalogenase superfamily, subfamily IA, variant 3 with third motif having DD or ED</fullName>
    </submittedName>
</protein>
<dbReference type="PRINTS" id="PR00413">
    <property type="entry name" value="HADHALOGNASE"/>
</dbReference>
<dbReference type="EMBL" id="FNPZ01000002">
    <property type="protein sequence ID" value="SDZ05967.1"/>
    <property type="molecule type" value="Genomic_DNA"/>
</dbReference>
<dbReference type="Gene3D" id="1.10.150.240">
    <property type="entry name" value="Putative phosphatase, domain 2"/>
    <property type="match status" value="1"/>
</dbReference>
<name>A0A1H3PXV4_9MICO</name>
<keyword evidence="2" id="KW-1185">Reference proteome</keyword>
<reference evidence="1 2" key="1">
    <citation type="submission" date="2016-10" db="EMBL/GenBank/DDBJ databases">
        <authorList>
            <person name="de Groot N.N."/>
        </authorList>
    </citation>
    <scope>NUCLEOTIDE SEQUENCE [LARGE SCALE GENOMIC DNA]</scope>
    <source>
        <strain evidence="1 2">CGMCC 4.3491</strain>
    </source>
</reference>
<dbReference type="SFLD" id="SFLDG01129">
    <property type="entry name" value="C1.5:_HAD__Beta-PGM__Phosphata"/>
    <property type="match status" value="1"/>
</dbReference>
<dbReference type="InterPro" id="IPR023214">
    <property type="entry name" value="HAD_sf"/>
</dbReference>
<gene>
    <name evidence="1" type="ORF">SAMN05216554_2179</name>
</gene>
<dbReference type="NCBIfam" id="TIGR01509">
    <property type="entry name" value="HAD-SF-IA-v3"/>
    <property type="match status" value="1"/>
</dbReference>
<dbReference type="STRING" id="381665.SAMN05216554_2179"/>
<dbReference type="PANTHER" id="PTHR18901:SF38">
    <property type="entry name" value="PSEUDOURIDINE-5'-PHOSPHATASE"/>
    <property type="match status" value="1"/>
</dbReference>
<dbReference type="InterPro" id="IPR036412">
    <property type="entry name" value="HAD-like_sf"/>
</dbReference>
<dbReference type="Gene3D" id="3.40.50.1000">
    <property type="entry name" value="HAD superfamily/HAD-like"/>
    <property type="match status" value="1"/>
</dbReference>
<dbReference type="Pfam" id="PF13419">
    <property type="entry name" value="HAD_2"/>
    <property type="match status" value="1"/>
</dbReference>
<dbReference type="SUPFAM" id="SSF56784">
    <property type="entry name" value="HAD-like"/>
    <property type="match status" value="1"/>
</dbReference>
<dbReference type="CDD" id="cd07505">
    <property type="entry name" value="HAD_BPGM-like"/>
    <property type="match status" value="1"/>
</dbReference>
<evidence type="ECO:0000313" key="2">
    <source>
        <dbReference type="Proteomes" id="UP000198891"/>
    </source>
</evidence>
<proteinExistence type="predicted"/>
<dbReference type="PANTHER" id="PTHR18901">
    <property type="entry name" value="2-DEOXYGLUCOSE-6-PHOSPHATE PHOSPHATASE 2"/>
    <property type="match status" value="1"/>
</dbReference>
<sequence>MRPDRDAVDLSPVTESSPALPAAVLWDMDGTIVDTEPYWMRAQEKLVESYGGTWTHEAAMTLVGSGLDRSARILQEFGVDMPADEIIQLLSTRVMEQISEHVPWRPGALELLIALHERGVPQALVTMSIGRMAHHVASFLPADVFSTVVSADVVTESKPHPEAYLTAAATLGVDIAQTVAIEDSVTGVTSAVAAGAAVIGVQHLLNLDDSGADRIWSTLAGVTPDDVASVLAEVRTEQSA</sequence>
<accession>A0A1H3PXV4</accession>
<dbReference type="AlphaFoldDB" id="A0A1H3PXV4"/>
<dbReference type="InterPro" id="IPR023198">
    <property type="entry name" value="PGP-like_dom2"/>
</dbReference>
<dbReference type="SFLD" id="SFLDS00003">
    <property type="entry name" value="Haloacid_Dehalogenase"/>
    <property type="match status" value="1"/>
</dbReference>
<evidence type="ECO:0000313" key="1">
    <source>
        <dbReference type="EMBL" id="SDZ05967.1"/>
    </source>
</evidence>
<organism evidence="1 2">
    <name type="scientific">Herbiconiux ginsengi</name>
    <dbReference type="NCBI Taxonomy" id="381665"/>
    <lineage>
        <taxon>Bacteria</taxon>
        <taxon>Bacillati</taxon>
        <taxon>Actinomycetota</taxon>
        <taxon>Actinomycetes</taxon>
        <taxon>Micrococcales</taxon>
        <taxon>Microbacteriaceae</taxon>
        <taxon>Herbiconiux</taxon>
    </lineage>
</organism>
<dbReference type="InterPro" id="IPR006439">
    <property type="entry name" value="HAD-SF_hydro_IA"/>
</dbReference>
<dbReference type="InterPro" id="IPR041492">
    <property type="entry name" value="HAD_2"/>
</dbReference>
<dbReference type="Proteomes" id="UP000198891">
    <property type="component" value="Unassembled WGS sequence"/>
</dbReference>